<sequence length="42" mass="5053">MAKKEHAWRGTRVVRSGFLLRRLWEGWRSVLAVRRRSGTWIS</sequence>
<evidence type="ECO:0000313" key="2">
    <source>
        <dbReference type="Proteomes" id="UP000323597"/>
    </source>
</evidence>
<evidence type="ECO:0000313" key="1">
    <source>
        <dbReference type="EMBL" id="TYI45773.1"/>
    </source>
</evidence>
<dbReference type="Proteomes" id="UP000323597">
    <property type="component" value="Chromosome D13"/>
</dbReference>
<keyword evidence="2" id="KW-1185">Reference proteome</keyword>
<protein>
    <submittedName>
        <fullName evidence="1">Uncharacterized protein</fullName>
    </submittedName>
</protein>
<dbReference type="EMBL" id="CM017661">
    <property type="protein sequence ID" value="TYI45773.1"/>
    <property type="molecule type" value="Genomic_DNA"/>
</dbReference>
<name>A0A5D2RZB5_GOSMU</name>
<proteinExistence type="predicted"/>
<reference evidence="1 2" key="1">
    <citation type="submission" date="2019-07" db="EMBL/GenBank/DDBJ databases">
        <title>WGS assembly of Gossypium mustelinum.</title>
        <authorList>
            <person name="Chen Z.J."/>
            <person name="Sreedasyam A."/>
            <person name="Ando A."/>
            <person name="Song Q."/>
            <person name="De L."/>
            <person name="Hulse-Kemp A."/>
            <person name="Ding M."/>
            <person name="Ye W."/>
            <person name="Kirkbride R."/>
            <person name="Jenkins J."/>
            <person name="Plott C."/>
            <person name="Lovell J."/>
            <person name="Lin Y.-M."/>
            <person name="Vaughn R."/>
            <person name="Liu B."/>
            <person name="Li W."/>
            <person name="Simpson S."/>
            <person name="Scheffler B."/>
            <person name="Saski C."/>
            <person name="Grover C."/>
            <person name="Hu G."/>
            <person name="Conover J."/>
            <person name="Carlson J."/>
            <person name="Shu S."/>
            <person name="Boston L."/>
            <person name="Williams M."/>
            <person name="Peterson D."/>
            <person name="Mcgee K."/>
            <person name="Jones D."/>
            <person name="Wendel J."/>
            <person name="Stelly D."/>
            <person name="Grimwood J."/>
            <person name="Schmutz J."/>
        </authorList>
    </citation>
    <scope>NUCLEOTIDE SEQUENCE [LARGE SCALE GENOMIC DNA]</scope>
    <source>
        <strain evidence="1">1408120.09</strain>
    </source>
</reference>
<accession>A0A5D2RZB5</accession>
<gene>
    <name evidence="1" type="ORF">E1A91_D13G062200v1</name>
</gene>
<dbReference type="AlphaFoldDB" id="A0A5D2RZB5"/>
<organism evidence="1 2">
    <name type="scientific">Gossypium mustelinum</name>
    <name type="common">Cotton</name>
    <name type="synonym">Gossypium caicoense</name>
    <dbReference type="NCBI Taxonomy" id="34275"/>
    <lineage>
        <taxon>Eukaryota</taxon>
        <taxon>Viridiplantae</taxon>
        <taxon>Streptophyta</taxon>
        <taxon>Embryophyta</taxon>
        <taxon>Tracheophyta</taxon>
        <taxon>Spermatophyta</taxon>
        <taxon>Magnoliopsida</taxon>
        <taxon>eudicotyledons</taxon>
        <taxon>Gunneridae</taxon>
        <taxon>Pentapetalae</taxon>
        <taxon>rosids</taxon>
        <taxon>malvids</taxon>
        <taxon>Malvales</taxon>
        <taxon>Malvaceae</taxon>
        <taxon>Malvoideae</taxon>
        <taxon>Gossypium</taxon>
    </lineage>
</organism>